<dbReference type="InterPro" id="IPR009875">
    <property type="entry name" value="PilZ_domain"/>
</dbReference>
<dbReference type="Pfam" id="PF07238">
    <property type="entry name" value="PilZ"/>
    <property type="match status" value="1"/>
</dbReference>
<keyword evidence="3" id="KW-1185">Reference proteome</keyword>
<dbReference type="SUPFAM" id="SSF141371">
    <property type="entry name" value="PilZ domain-like"/>
    <property type="match status" value="1"/>
</dbReference>
<reference evidence="2 3" key="1">
    <citation type="submission" date="2022-10" db="EMBL/GenBank/DDBJ databases">
        <title>Alteromonas sp. chi3 Genome sequencing.</title>
        <authorList>
            <person name="Park S."/>
        </authorList>
    </citation>
    <scope>NUCLEOTIDE SEQUENCE [LARGE SCALE GENOMIC DNA]</scope>
    <source>
        <strain evidence="3">chi3</strain>
    </source>
</reference>
<name>A0ABT5L9M6_9ALTE</name>
<organism evidence="2 3">
    <name type="scientific">Alteromonas gilva</name>
    <dbReference type="NCBI Taxonomy" id="2987522"/>
    <lineage>
        <taxon>Bacteria</taxon>
        <taxon>Pseudomonadati</taxon>
        <taxon>Pseudomonadota</taxon>
        <taxon>Gammaproteobacteria</taxon>
        <taxon>Alteromonadales</taxon>
        <taxon>Alteromonadaceae</taxon>
        <taxon>Alteromonas/Salinimonas group</taxon>
        <taxon>Alteromonas</taxon>
    </lineage>
</organism>
<dbReference type="Gene3D" id="2.40.10.220">
    <property type="entry name" value="predicted glycosyltransferase like domains"/>
    <property type="match status" value="1"/>
</dbReference>
<comment type="caution">
    <text evidence="2">The sequence shown here is derived from an EMBL/GenBank/DDBJ whole genome shotgun (WGS) entry which is preliminary data.</text>
</comment>
<protein>
    <submittedName>
        <fullName evidence="2">PilZ domain-containing protein</fullName>
    </submittedName>
</protein>
<sequence length="132" mass="14499">MSQEKRQFQRIAINLPGDLVIAGETVTTQVQDLSLQGMRVRLPATTSSQNQPVTLTFKANAESPVITVRGSITNITPLADDTDFAIAGIQLTHISVEDMSQLRRLLQLNSGQQDLDSLELSALLEQIWKALN</sequence>
<feature type="domain" description="PilZ" evidence="1">
    <location>
        <begin position="4"/>
        <end position="106"/>
    </location>
</feature>
<evidence type="ECO:0000259" key="1">
    <source>
        <dbReference type="Pfam" id="PF07238"/>
    </source>
</evidence>
<dbReference type="EMBL" id="JAQQXP010000003">
    <property type="protein sequence ID" value="MDC8832763.1"/>
    <property type="molecule type" value="Genomic_DNA"/>
</dbReference>
<gene>
    <name evidence="2" type="ORF">OIK42_18585</name>
</gene>
<accession>A0ABT5L9M6</accession>
<evidence type="ECO:0000313" key="3">
    <source>
        <dbReference type="Proteomes" id="UP001218788"/>
    </source>
</evidence>
<evidence type="ECO:0000313" key="2">
    <source>
        <dbReference type="EMBL" id="MDC8832763.1"/>
    </source>
</evidence>
<dbReference type="RefSeq" id="WP_273642618.1">
    <property type="nucleotide sequence ID" value="NZ_JAQQXP010000003.1"/>
</dbReference>
<proteinExistence type="predicted"/>
<dbReference type="Proteomes" id="UP001218788">
    <property type="component" value="Unassembled WGS sequence"/>
</dbReference>